<evidence type="ECO:0000313" key="1">
    <source>
        <dbReference type="EMBL" id="PTW61977.1"/>
    </source>
</evidence>
<dbReference type="Proteomes" id="UP000244081">
    <property type="component" value="Unassembled WGS sequence"/>
</dbReference>
<name>A0A2T5VDY7_9HYPH</name>
<dbReference type="GO" id="GO:0016787">
    <property type="term" value="F:hydrolase activity"/>
    <property type="evidence" value="ECO:0007669"/>
    <property type="project" value="UniProtKB-KW"/>
</dbReference>
<keyword evidence="1" id="KW-0378">Hydrolase</keyword>
<evidence type="ECO:0000313" key="2">
    <source>
        <dbReference type="Proteomes" id="UP000244081"/>
    </source>
</evidence>
<dbReference type="SUPFAM" id="SSF53187">
    <property type="entry name" value="Zn-dependent exopeptidases"/>
    <property type="match status" value="1"/>
</dbReference>
<accession>A0A2T5VDY7</accession>
<dbReference type="PIRSF" id="PIRSF029730">
    <property type="entry name" value="UCP029730"/>
    <property type="match status" value="1"/>
</dbReference>
<proteinExistence type="predicted"/>
<comment type="caution">
    <text evidence="1">The sequence shown here is derived from an EMBL/GenBank/DDBJ whole genome shotgun (WGS) entry which is preliminary data.</text>
</comment>
<dbReference type="AlphaFoldDB" id="A0A2T5VDY7"/>
<dbReference type="EMBL" id="QAYG01000001">
    <property type="protein sequence ID" value="PTW61977.1"/>
    <property type="molecule type" value="Genomic_DNA"/>
</dbReference>
<dbReference type="InterPro" id="IPR011227">
    <property type="entry name" value="UCP029730"/>
</dbReference>
<organism evidence="1 2">
    <name type="scientific">Breoghania corrubedonensis</name>
    <dbReference type="NCBI Taxonomy" id="665038"/>
    <lineage>
        <taxon>Bacteria</taxon>
        <taxon>Pseudomonadati</taxon>
        <taxon>Pseudomonadota</taxon>
        <taxon>Alphaproteobacteria</taxon>
        <taxon>Hyphomicrobiales</taxon>
        <taxon>Stappiaceae</taxon>
        <taxon>Breoghania</taxon>
    </lineage>
</organism>
<reference evidence="1 2" key="1">
    <citation type="submission" date="2018-04" db="EMBL/GenBank/DDBJ databases">
        <title>Genomic Encyclopedia of Archaeal and Bacterial Type Strains, Phase II (KMG-II): from individual species to whole genera.</title>
        <authorList>
            <person name="Goeker M."/>
        </authorList>
    </citation>
    <scope>NUCLEOTIDE SEQUENCE [LARGE SCALE GENOMIC DNA]</scope>
    <source>
        <strain evidence="1 2">DSM 23382</strain>
    </source>
</reference>
<dbReference type="InterPro" id="IPR007709">
    <property type="entry name" value="N-FG_amidohydro"/>
</dbReference>
<sequence length="258" mass="27704">MVEGCVAGQDEPVMVENAAGKSDFVILCDHACNAIPKSLADLGLGHDALESHIAWDPGALEVCEALSARLDAVLIYATVSRLVIDCNRMPDAPDLIPKVSETTAIPGNAELDAAERDARIECVHRLYHAAIDAVLDARAAQGRQSLLVAVHSYTPVYKGVARPWHVGILSDRDRRLADGLLAELGRDAALVVADNQPYSPQDGVYYTLALHGEARGLASVMIEIRNDEIASKETQLAWAERLAVALASAREAVIKEQV</sequence>
<dbReference type="Gene3D" id="3.40.630.40">
    <property type="entry name" value="Zn-dependent exopeptidases"/>
    <property type="match status" value="1"/>
</dbReference>
<gene>
    <name evidence="1" type="ORF">C8N35_1019</name>
</gene>
<dbReference type="Pfam" id="PF05013">
    <property type="entry name" value="FGase"/>
    <property type="match status" value="1"/>
</dbReference>
<protein>
    <submittedName>
        <fullName evidence="1">Putative N-formylglutamate amidohydrolase</fullName>
    </submittedName>
</protein>
<keyword evidence="2" id="KW-1185">Reference proteome</keyword>